<feature type="region of interest" description="Disordered" evidence="8">
    <location>
        <begin position="386"/>
        <end position="410"/>
    </location>
</feature>
<feature type="region of interest" description="Disordered" evidence="8">
    <location>
        <begin position="277"/>
        <end position="316"/>
    </location>
</feature>
<dbReference type="GO" id="GO:0003688">
    <property type="term" value="F:DNA replication origin binding"/>
    <property type="evidence" value="ECO:0007669"/>
    <property type="project" value="TreeGrafter"/>
</dbReference>
<dbReference type="InterPro" id="IPR021110">
    <property type="entry name" value="DNA_rep_checkpnt_protein"/>
</dbReference>
<keyword evidence="4 7" id="KW-0235">DNA replication</keyword>
<comment type="similarity">
    <text evidence="2 7">Belongs to the SLD2 family.</text>
</comment>
<dbReference type="InterPro" id="IPR040203">
    <property type="entry name" value="Sld2"/>
</dbReference>
<dbReference type="GO" id="GO:0006270">
    <property type="term" value="P:DNA replication initiation"/>
    <property type="evidence" value="ECO:0007669"/>
    <property type="project" value="UniProtKB-UniRule"/>
</dbReference>
<dbReference type="AlphaFoldDB" id="A0A9P0QM75"/>
<gene>
    <name evidence="9" type="ORF">CLIB1423_04S06832</name>
</gene>
<dbReference type="Proteomes" id="UP000837801">
    <property type="component" value="Unassembled WGS sequence"/>
</dbReference>
<keyword evidence="6 7" id="KW-0131">Cell cycle</keyword>
<feature type="compositionally biased region" description="Basic residues" evidence="8">
    <location>
        <begin position="302"/>
        <end position="316"/>
    </location>
</feature>
<reference evidence="9" key="1">
    <citation type="submission" date="2022-03" db="EMBL/GenBank/DDBJ databases">
        <authorList>
            <person name="Legras J.-L."/>
            <person name="Devillers H."/>
            <person name="Grondin C."/>
        </authorList>
    </citation>
    <scope>NUCLEOTIDE SEQUENCE</scope>
    <source>
        <strain evidence="9">CLIB 1423</strain>
    </source>
</reference>
<keyword evidence="10" id="KW-1185">Reference proteome</keyword>
<keyword evidence="5 7" id="KW-0539">Nucleus</keyword>
<evidence type="ECO:0000256" key="5">
    <source>
        <dbReference type="ARBA" id="ARBA00023242"/>
    </source>
</evidence>
<evidence type="ECO:0000256" key="8">
    <source>
        <dbReference type="SAM" id="MobiDB-lite"/>
    </source>
</evidence>
<evidence type="ECO:0000313" key="10">
    <source>
        <dbReference type="Proteomes" id="UP000837801"/>
    </source>
</evidence>
<comment type="caution">
    <text evidence="9">The sequence shown here is derived from an EMBL/GenBank/DDBJ whole genome shotgun (WGS) entry which is preliminary data.</text>
</comment>
<protein>
    <recommendedName>
        <fullName evidence="3 7">DNA replication regulator SLD2</fullName>
    </recommendedName>
</protein>
<dbReference type="GO" id="GO:1902977">
    <property type="term" value="P:mitotic DNA replication preinitiation complex assembly"/>
    <property type="evidence" value="ECO:0007669"/>
    <property type="project" value="TreeGrafter"/>
</dbReference>
<dbReference type="Pfam" id="PF11719">
    <property type="entry name" value="Drc1-Sld2"/>
    <property type="match status" value="1"/>
</dbReference>
<evidence type="ECO:0000313" key="9">
    <source>
        <dbReference type="EMBL" id="CAH2351826.1"/>
    </source>
</evidence>
<dbReference type="CDD" id="cd22289">
    <property type="entry name" value="RecQL4_SLD2_NTD"/>
    <property type="match status" value="1"/>
</dbReference>
<dbReference type="OrthoDB" id="8775810at2759"/>
<name>A0A9P0QM75_9ASCO</name>
<evidence type="ECO:0000256" key="6">
    <source>
        <dbReference type="ARBA" id="ARBA00023306"/>
    </source>
</evidence>
<evidence type="ECO:0000256" key="2">
    <source>
        <dbReference type="ARBA" id="ARBA00007276"/>
    </source>
</evidence>
<feature type="region of interest" description="Disordered" evidence="8">
    <location>
        <begin position="58"/>
        <end position="84"/>
    </location>
</feature>
<comment type="function">
    <text evidence="7">Has a role in the initiation of DNA replication. Required at S-phase checkpoint.</text>
</comment>
<evidence type="ECO:0000256" key="3">
    <source>
        <dbReference type="ARBA" id="ARBA00018363"/>
    </source>
</evidence>
<dbReference type="EMBL" id="CAKXYY010000004">
    <property type="protein sequence ID" value="CAH2351826.1"/>
    <property type="molecule type" value="Genomic_DNA"/>
</dbReference>
<sequence>MESLKLEIKRWEHNYFKHHGRVPSKSDIKKDPKTYQLYKSYKALKSGSEKETKIVQEGGVDNNDNDNDNNNNPNDADGKDHSSDANFIRNTAELGPTPQANGKVLSIFDMKLTSMTPPESSPLKSKSSKLEEGNIFKTPTKNRLGKIEILTPSAGMSSPVRGNSLLQKLTATIPKEQITTPNKKLTASSTILDTPLYISKHNNKFDIDFDVERSDSSPTKKRMPPPITPVQVASTFQVSPSPLKVHRFLSFGDNKMTTLFNDYQMIKEEVRNGLLGEVSTKEEGSGIDVEDGVDTESNNQPSRKRKKHSTQKRTTRNWKMKPRVNVAAAVDTLKDKDVHQEILKLEEGSVDEGSSSEPEYDSDEELDKQKQNALATIALQKDKVKPLSANYQRSKINDPRAKAFKRRMKR</sequence>
<dbReference type="GO" id="GO:0003697">
    <property type="term" value="F:single-stranded DNA binding"/>
    <property type="evidence" value="ECO:0007669"/>
    <property type="project" value="TreeGrafter"/>
</dbReference>
<dbReference type="PANTHER" id="PTHR28124">
    <property type="entry name" value="DNA REPLICATION REGULATOR SLD2"/>
    <property type="match status" value="1"/>
</dbReference>
<evidence type="ECO:0000256" key="7">
    <source>
        <dbReference type="RuleBase" id="RU367067"/>
    </source>
</evidence>
<accession>A0A9P0QM75</accession>
<evidence type="ECO:0000256" key="4">
    <source>
        <dbReference type="ARBA" id="ARBA00022705"/>
    </source>
</evidence>
<dbReference type="PANTHER" id="PTHR28124:SF1">
    <property type="entry name" value="DNA REPLICATION REGULATOR SLD2"/>
    <property type="match status" value="1"/>
</dbReference>
<organism evidence="9 10">
    <name type="scientific">[Candida] railenensis</name>
    <dbReference type="NCBI Taxonomy" id="45579"/>
    <lineage>
        <taxon>Eukaryota</taxon>
        <taxon>Fungi</taxon>
        <taxon>Dikarya</taxon>
        <taxon>Ascomycota</taxon>
        <taxon>Saccharomycotina</taxon>
        <taxon>Pichiomycetes</taxon>
        <taxon>Debaryomycetaceae</taxon>
        <taxon>Kurtzmaniella</taxon>
    </lineage>
</organism>
<feature type="region of interest" description="Disordered" evidence="8">
    <location>
        <begin position="344"/>
        <end position="372"/>
    </location>
</feature>
<proteinExistence type="inferred from homology"/>
<dbReference type="GO" id="GO:0000727">
    <property type="term" value="P:double-strand break repair via break-induced replication"/>
    <property type="evidence" value="ECO:0007669"/>
    <property type="project" value="TreeGrafter"/>
</dbReference>
<evidence type="ECO:0000256" key="1">
    <source>
        <dbReference type="ARBA" id="ARBA00004123"/>
    </source>
</evidence>
<dbReference type="GO" id="GO:0031261">
    <property type="term" value="C:DNA replication preinitiation complex"/>
    <property type="evidence" value="ECO:0007669"/>
    <property type="project" value="TreeGrafter"/>
</dbReference>
<comment type="subcellular location">
    <subcellularLocation>
        <location evidence="1 7">Nucleus</location>
    </subcellularLocation>
</comment>
<dbReference type="Gene3D" id="1.10.10.1460">
    <property type="match status" value="1"/>
</dbReference>